<dbReference type="RefSeq" id="WP_101219500.1">
    <property type="nucleotide sequence ID" value="NZ_KZ477991.1"/>
</dbReference>
<evidence type="ECO:0000256" key="1">
    <source>
        <dbReference type="SAM" id="SignalP"/>
    </source>
</evidence>
<evidence type="ECO:0000313" key="3">
    <source>
        <dbReference type="Proteomes" id="UP000233564"/>
    </source>
</evidence>
<evidence type="ECO:0000313" key="2">
    <source>
        <dbReference type="EMBL" id="PKH22860.1"/>
    </source>
</evidence>
<dbReference type="EMBL" id="NVXX01000011">
    <property type="protein sequence ID" value="PKH22860.1"/>
    <property type="molecule type" value="Genomic_DNA"/>
</dbReference>
<name>A0A2N1E927_PSEFL</name>
<accession>A0A2N1E927</accession>
<feature type="chain" id="PRO_5014715878" evidence="1">
    <location>
        <begin position="24"/>
        <end position="145"/>
    </location>
</feature>
<gene>
    <name evidence="2" type="ORF">CIB54_08500</name>
</gene>
<proteinExistence type="predicted"/>
<comment type="caution">
    <text evidence="2">The sequence shown here is derived from an EMBL/GenBank/DDBJ whole genome shotgun (WGS) entry which is preliminary data.</text>
</comment>
<organism evidence="2 3">
    <name type="scientific">Pseudomonas fluorescens</name>
    <dbReference type="NCBI Taxonomy" id="294"/>
    <lineage>
        <taxon>Bacteria</taxon>
        <taxon>Pseudomonadati</taxon>
        <taxon>Pseudomonadota</taxon>
        <taxon>Gammaproteobacteria</taxon>
        <taxon>Pseudomonadales</taxon>
        <taxon>Pseudomonadaceae</taxon>
        <taxon>Pseudomonas</taxon>
    </lineage>
</organism>
<protein>
    <submittedName>
        <fullName evidence="2">Uncharacterized protein</fullName>
    </submittedName>
</protein>
<keyword evidence="1" id="KW-0732">Signal</keyword>
<dbReference type="Proteomes" id="UP000233564">
    <property type="component" value="Unassembled WGS sequence"/>
</dbReference>
<feature type="signal peptide" evidence="1">
    <location>
        <begin position="1"/>
        <end position="23"/>
    </location>
</feature>
<sequence length="145" mass="15979">MKRCIALSMISIALSISATQAMAEDAKAALAPQKAVVIVFNPPKGMEQEFLESFTKEQAANFKAHGSSDKKTTESINLIPTKLGEPLIHITILKDRAAYEKTFQAFGPQENRGAYVGKHSEKYGDLNIPKIYLQNSQSYFADVVK</sequence>
<reference evidence="2 3" key="1">
    <citation type="submission" date="2017-08" db="EMBL/GenBank/DDBJ databases">
        <authorList>
            <person name="de Groot N.N."/>
        </authorList>
    </citation>
    <scope>NUCLEOTIDE SEQUENCE [LARGE SCALE GENOMIC DNA]</scope>
    <source>
        <strain evidence="2 3">PfR 37</strain>
    </source>
</reference>
<dbReference type="AlphaFoldDB" id="A0A2N1E927"/>